<evidence type="ECO:0000313" key="6">
    <source>
        <dbReference type="Proteomes" id="UP000799770"/>
    </source>
</evidence>
<feature type="region of interest" description="Disordered" evidence="1">
    <location>
        <begin position="863"/>
        <end position="906"/>
    </location>
</feature>
<gene>
    <name evidence="5" type="ORF">BDV96DRAFT_563684</name>
</gene>
<feature type="compositionally biased region" description="Basic and acidic residues" evidence="1">
    <location>
        <begin position="23"/>
        <end position="33"/>
    </location>
</feature>
<dbReference type="PANTHER" id="PTHR13500:SF0">
    <property type="entry name" value="NUCLEOLAR PRE-RIBOSOMAL-ASSOCIATED PROTEIN 1"/>
    <property type="match status" value="1"/>
</dbReference>
<dbReference type="InterPro" id="IPR039844">
    <property type="entry name" value="URB1"/>
</dbReference>
<dbReference type="SUPFAM" id="SSF48371">
    <property type="entry name" value="ARM repeat"/>
    <property type="match status" value="1"/>
</dbReference>
<evidence type="ECO:0000259" key="4">
    <source>
        <dbReference type="Pfam" id="PF26140"/>
    </source>
</evidence>
<dbReference type="GO" id="GO:0000463">
    <property type="term" value="P:maturation of LSU-rRNA from tricistronic rRNA transcript (SSU-rRNA, 5.8S rRNA, LSU-rRNA)"/>
    <property type="evidence" value="ECO:0007669"/>
    <property type="project" value="TreeGrafter"/>
</dbReference>
<dbReference type="Proteomes" id="UP000799770">
    <property type="component" value="Unassembled WGS sequence"/>
</dbReference>
<feature type="domain" description="URB1 central HEAT repeat" evidence="4">
    <location>
        <begin position="653"/>
        <end position="848"/>
    </location>
</feature>
<name>A0A6A5ZS96_9PLEO</name>
<dbReference type="Pfam" id="PF26140">
    <property type="entry name" value="HEAT_URB1"/>
    <property type="match status" value="1"/>
</dbReference>
<evidence type="ECO:0000256" key="1">
    <source>
        <dbReference type="SAM" id="MobiDB-lite"/>
    </source>
</evidence>
<feature type="domain" description="URB1 N-terminal" evidence="2">
    <location>
        <begin position="112"/>
        <end position="463"/>
    </location>
</feature>
<dbReference type="InterPro" id="IPR021714">
    <property type="entry name" value="URB1_N"/>
</dbReference>
<organism evidence="5 6">
    <name type="scientific">Lophiotrema nucula</name>
    <dbReference type="NCBI Taxonomy" id="690887"/>
    <lineage>
        <taxon>Eukaryota</taxon>
        <taxon>Fungi</taxon>
        <taxon>Dikarya</taxon>
        <taxon>Ascomycota</taxon>
        <taxon>Pezizomycotina</taxon>
        <taxon>Dothideomycetes</taxon>
        <taxon>Pleosporomycetidae</taxon>
        <taxon>Pleosporales</taxon>
        <taxon>Lophiotremataceae</taxon>
        <taxon>Lophiotrema</taxon>
    </lineage>
</organism>
<feature type="region of interest" description="Disordered" evidence="1">
    <location>
        <begin position="1"/>
        <end position="41"/>
    </location>
</feature>
<evidence type="ECO:0000313" key="5">
    <source>
        <dbReference type="EMBL" id="KAF2121148.1"/>
    </source>
</evidence>
<dbReference type="InterPro" id="IPR059018">
    <property type="entry name" value="HEAT_URB1"/>
</dbReference>
<dbReference type="InterPro" id="IPR016024">
    <property type="entry name" value="ARM-type_fold"/>
</dbReference>
<feature type="compositionally biased region" description="Basic and acidic residues" evidence="1">
    <location>
        <begin position="1"/>
        <end position="13"/>
    </location>
</feature>
<proteinExistence type="predicted"/>
<dbReference type="AlphaFoldDB" id="A0A6A5ZS96"/>
<dbReference type="Pfam" id="PF16201">
    <property type="entry name" value="NopRA1"/>
    <property type="match status" value="1"/>
</dbReference>
<keyword evidence="6" id="KW-1185">Reference proteome</keyword>
<dbReference type="GO" id="GO:0005730">
    <property type="term" value="C:nucleolus"/>
    <property type="evidence" value="ECO:0007669"/>
    <property type="project" value="TreeGrafter"/>
</dbReference>
<feature type="domain" description="URB1 C-terminal" evidence="3">
    <location>
        <begin position="922"/>
        <end position="1116"/>
    </location>
</feature>
<dbReference type="OrthoDB" id="72892at2759"/>
<dbReference type="InterPro" id="IPR032436">
    <property type="entry name" value="URB1_C"/>
</dbReference>
<dbReference type="GO" id="GO:0000466">
    <property type="term" value="P:maturation of 5.8S rRNA from tricistronic rRNA transcript (SSU-rRNA, 5.8S rRNA, LSU-rRNA)"/>
    <property type="evidence" value="ECO:0007669"/>
    <property type="project" value="TreeGrafter"/>
</dbReference>
<reference evidence="5" key="1">
    <citation type="journal article" date="2020" name="Stud. Mycol.">
        <title>101 Dothideomycetes genomes: a test case for predicting lifestyles and emergence of pathogens.</title>
        <authorList>
            <person name="Haridas S."/>
            <person name="Albert R."/>
            <person name="Binder M."/>
            <person name="Bloem J."/>
            <person name="Labutti K."/>
            <person name="Salamov A."/>
            <person name="Andreopoulos B."/>
            <person name="Baker S."/>
            <person name="Barry K."/>
            <person name="Bills G."/>
            <person name="Bluhm B."/>
            <person name="Cannon C."/>
            <person name="Castanera R."/>
            <person name="Culley D."/>
            <person name="Daum C."/>
            <person name="Ezra D."/>
            <person name="Gonzalez J."/>
            <person name="Henrissat B."/>
            <person name="Kuo A."/>
            <person name="Liang C."/>
            <person name="Lipzen A."/>
            <person name="Lutzoni F."/>
            <person name="Magnuson J."/>
            <person name="Mondo S."/>
            <person name="Nolan M."/>
            <person name="Ohm R."/>
            <person name="Pangilinan J."/>
            <person name="Park H.-J."/>
            <person name="Ramirez L."/>
            <person name="Alfaro M."/>
            <person name="Sun H."/>
            <person name="Tritt A."/>
            <person name="Yoshinaga Y."/>
            <person name="Zwiers L.-H."/>
            <person name="Turgeon B."/>
            <person name="Goodwin S."/>
            <person name="Spatafora J."/>
            <person name="Crous P."/>
            <person name="Grigoriev I."/>
        </authorList>
    </citation>
    <scope>NUCLEOTIDE SEQUENCE</scope>
    <source>
        <strain evidence="5">CBS 627.86</strain>
    </source>
</reference>
<evidence type="ECO:0000259" key="2">
    <source>
        <dbReference type="Pfam" id="PF11707"/>
    </source>
</evidence>
<dbReference type="PANTHER" id="PTHR13500">
    <property type="entry name" value="NUCLEOLAR PRERIBOSOMAL-ASSOCIATED PROTEIN 1"/>
    <property type="match status" value="1"/>
</dbReference>
<accession>A0A6A5ZS96</accession>
<dbReference type="Pfam" id="PF11707">
    <property type="entry name" value="Npa1"/>
    <property type="match status" value="1"/>
</dbReference>
<protein>
    <submittedName>
        <fullName evidence="5">Ribosome 60S biogenesis N-terminal-domain-containing protein</fullName>
    </submittedName>
</protein>
<dbReference type="EMBL" id="ML977312">
    <property type="protein sequence ID" value="KAF2121148.1"/>
    <property type="molecule type" value="Genomic_DNA"/>
</dbReference>
<sequence>MGKRTASEADARHAQGVRHLKRQRIENPAERKPVNGAVSQEVTTGRQLQNALIFEQGAASNFRTGLNLLKDFLDSILYAADEHDLPGKRAILREYLESQRAKAREDKATQFLHDLIQAWEYAAETNFDALLTQIVANLALLFRVFSADPQCVEYGGLLCKAILQHSVLRRLHWSLSAMSPKETVISPILRLLTEMTKYNEGAHAKAIYLKNDFTLEPRALARNLGLWRGPKEDVAPDHRKPTVRTHTVRYLLTHLKFQDEAAKSEILSNYHVIRGIFDHLASDTPSLVLDVLDVFRDHVFADKAVQRRVKSRILVGKTLSSIASLYRYEVPEGQAEDDQRSPCVAAHKFLCLVCTSPAYGVMLPSSGYYPPAREEDDRNADLEDGTEQFVDLHFGEEAQSADGKTRNVILGEFIRSLKPYANTAQQELVLAIFKACPELVADYFAHKEAFHYDPKLTSTWIGYSSFLYQTIELPVPDHLAAKRSYRQQPPPFSALMQNILPQPLTQQALVRCLNHSSELVNFFAVRVLIVAFHKLRAILQELLSAVEARSSQLWKQTTRRILNDFCQRCPPIKAIIIASRKPTFQKDMMREAITRLWRLYYEITPQVALQEKFDVSIPLCNALAQAEMPASSPEDKAFRVMELEHWIQIARHSTAMRWWQRNKSLQYSPFTTLLRLMANSQDAELYSGVKALLVAISQEVDMLQTSTFPDALDALVASLSVPSGSSATSSHALEFVDDCCARFVRQPIKYFDDLDTLRAKDAAVASSLGPISPLLVTLIEQWPFKGGKAVKDNSAEPIAHWLSTFLFLLKLAGEDETLLSLVRQALVETSNPAHQSVLGDALMWKIGKQRAKEALKLATGADFSGSERSSISPVPQEEAEQPTNEFNTAELELPPEEDEKHSGLTRWRRKDIEESLEDGDIGALLLCLCSKYTEIRLQALANIRQLMAKINESESSDLLQLKLLLGEVLESAEPILHSRPLPYVGGVFAAHASTVLADPSHFMFGKVNEFLMKKPLWNVEHLPRYFGHEIINSKPEQDGSYHQEVDWYLDYLFDALRTSADMEIYRTRNVFEKLLSYYASGSCAISAKEKTVKLLLRAAAVGGSTTLITRCGVISWIQMRLESNDHRRQMLRLLASRVYETCDEEKVDAWSSGTAKERIALLAKVGT</sequence>
<evidence type="ECO:0000259" key="3">
    <source>
        <dbReference type="Pfam" id="PF16201"/>
    </source>
</evidence>